<organism evidence="2 3">
    <name type="scientific">Streptomyces agglomeratus</name>
    <dbReference type="NCBI Taxonomy" id="285458"/>
    <lineage>
        <taxon>Bacteria</taxon>
        <taxon>Bacillati</taxon>
        <taxon>Actinomycetota</taxon>
        <taxon>Actinomycetes</taxon>
        <taxon>Kitasatosporales</taxon>
        <taxon>Streptomycetaceae</taxon>
        <taxon>Streptomyces</taxon>
    </lineage>
</organism>
<evidence type="ECO:0000313" key="3">
    <source>
        <dbReference type="Proteomes" id="UP000095759"/>
    </source>
</evidence>
<reference evidence="2 3" key="1">
    <citation type="submission" date="2016-08" db="EMBL/GenBank/DDBJ databases">
        <title>Complete genome sequence of Streptomyces agglomeratus strain 6-3-2, a novel anti-MRSA actinomycete isolated from Wuli of Tebit, China.</title>
        <authorList>
            <person name="Chen X."/>
        </authorList>
    </citation>
    <scope>NUCLEOTIDE SEQUENCE [LARGE SCALE GENOMIC DNA]</scope>
    <source>
        <strain evidence="2 3">6-3-2</strain>
    </source>
</reference>
<evidence type="ECO:0000313" key="2">
    <source>
        <dbReference type="EMBL" id="OEJ25547.1"/>
    </source>
</evidence>
<evidence type="ECO:0000256" key="1">
    <source>
        <dbReference type="SAM" id="MobiDB-lite"/>
    </source>
</evidence>
<feature type="compositionally biased region" description="Basic and acidic residues" evidence="1">
    <location>
        <begin position="18"/>
        <end position="30"/>
    </location>
</feature>
<accession>A0A1E5P7V2</accession>
<dbReference type="AlphaFoldDB" id="A0A1E5P7V2"/>
<sequence length="304" mass="33108">MTDPTDTTDATASSDDPTADRTRAHLEHPMTKPATDGTGAVRDAALWAEMLIRQFPELLTELATGRRSSVENPHHPGAAELSARSARIREERQEALLNEQRHGLAVPGHSAAPVRLHVSDAIRDITDGVVELEEAVFDRLALGRPRRDSVPRRLLRLTALLGSVAEDPVLAGHVRDEVRRMARRCARALGEAETMVRVRGRCPWCESVSMRAFPERRAVLCVNPACRCADADCDCATDPAFRHIWAEGAWPELARLGGVDTQEIAARMSDDAPEGVRPDGVRPDGIRLGLRGSAAAPALDGERL</sequence>
<feature type="compositionally biased region" description="Low complexity" evidence="1">
    <location>
        <begin position="1"/>
        <end position="16"/>
    </location>
</feature>
<dbReference type="Proteomes" id="UP000095759">
    <property type="component" value="Unassembled WGS sequence"/>
</dbReference>
<keyword evidence="3" id="KW-1185">Reference proteome</keyword>
<dbReference type="EMBL" id="MEHJ01000001">
    <property type="protein sequence ID" value="OEJ25547.1"/>
    <property type="molecule type" value="Genomic_DNA"/>
</dbReference>
<protein>
    <submittedName>
        <fullName evidence="2">Uncharacterized protein</fullName>
    </submittedName>
</protein>
<dbReference type="RefSeq" id="WP_069927456.1">
    <property type="nucleotide sequence ID" value="NZ_MEHI01000001.1"/>
</dbReference>
<feature type="region of interest" description="Disordered" evidence="1">
    <location>
        <begin position="1"/>
        <end position="38"/>
    </location>
</feature>
<gene>
    <name evidence="2" type="ORF">AS594_14620</name>
</gene>
<proteinExistence type="predicted"/>
<name>A0A1E5P7V2_9ACTN</name>
<comment type="caution">
    <text evidence="2">The sequence shown here is derived from an EMBL/GenBank/DDBJ whole genome shotgun (WGS) entry which is preliminary data.</text>
</comment>
<dbReference type="STRING" id="285458.BGM19_22195"/>